<feature type="compositionally biased region" description="Low complexity" evidence="1">
    <location>
        <begin position="26"/>
        <end position="39"/>
    </location>
</feature>
<keyword evidence="2" id="KW-0614">Plasmid</keyword>
<gene>
    <name evidence="2" type="ORF">DVS28_b0119</name>
</gene>
<evidence type="ECO:0000313" key="3">
    <source>
        <dbReference type="Proteomes" id="UP000264006"/>
    </source>
</evidence>
<feature type="region of interest" description="Disordered" evidence="1">
    <location>
        <begin position="1"/>
        <end position="39"/>
    </location>
</feature>
<keyword evidence="3" id="KW-1185">Reference proteome</keyword>
<evidence type="ECO:0000313" key="2">
    <source>
        <dbReference type="EMBL" id="AXV09889.1"/>
    </source>
</evidence>
<name>A0A346Y5Z2_9ACTN</name>
<accession>A0A346Y5Z2</accession>
<organism evidence="2 3">
    <name type="scientific">Euzebya pacifica</name>
    <dbReference type="NCBI Taxonomy" id="1608957"/>
    <lineage>
        <taxon>Bacteria</taxon>
        <taxon>Bacillati</taxon>
        <taxon>Actinomycetota</taxon>
        <taxon>Nitriliruptoria</taxon>
        <taxon>Euzebyales</taxon>
    </lineage>
</organism>
<sequence>MNGNCGATAGDGRPCRHPRGTSGRCAAGHPTTATPRTATATGPAVAIATADPFASTVVDLDAGHVHGPGRIANPAYDRALAADITAVFDVITDLGYDVDETWVDIQPDPAWASNQQDIDPARVDAMVADPPTGDDATIELVTRCGDVYIHDGNHRVAAAIKAGRTIDAVVMNADELEVYDDAEHDEDGHDDEDWYGLGG</sequence>
<proteinExistence type="predicted"/>
<evidence type="ECO:0000256" key="1">
    <source>
        <dbReference type="SAM" id="MobiDB-lite"/>
    </source>
</evidence>
<geneLocation type="plasmid" evidence="3">
    <name>pedy32-46i</name>
</geneLocation>
<reference evidence="2 3" key="1">
    <citation type="submission" date="2018-09" db="EMBL/GenBank/DDBJ databases">
        <title>Complete genome sequence of Euzebya sp. DY32-46 isolated from seawater of Pacific Ocean.</title>
        <authorList>
            <person name="Xu L."/>
            <person name="Wu Y.-H."/>
            <person name="Xu X.-W."/>
        </authorList>
    </citation>
    <scope>NUCLEOTIDE SEQUENCE [LARGE SCALE GENOMIC DNA]</scope>
    <source>
        <strain evidence="2 3">DY32-46</strain>
        <plasmid evidence="3">pedy32-46i</plasmid>
    </source>
</reference>
<dbReference type="KEGG" id="euz:DVS28_b0119"/>
<dbReference type="Proteomes" id="UP000264006">
    <property type="component" value="Plasmid pEDY32-46I"/>
</dbReference>
<dbReference type="AlphaFoldDB" id="A0A346Y5Z2"/>
<dbReference type="RefSeq" id="WP_114594500.1">
    <property type="nucleotide sequence ID" value="NZ_CP031166.1"/>
</dbReference>
<protein>
    <submittedName>
        <fullName evidence="2">Uncharacterized protein</fullName>
    </submittedName>
</protein>
<dbReference type="EMBL" id="CP031166">
    <property type="protein sequence ID" value="AXV09889.1"/>
    <property type="molecule type" value="Genomic_DNA"/>
</dbReference>